<evidence type="ECO:0000313" key="4">
    <source>
        <dbReference type="Proteomes" id="UP001168877"/>
    </source>
</evidence>
<sequence length="199" mass="22951">MCCVYIKQEDNDVSSDNASTLTQQILSIPANDRSCKTLLVDGKLRLNSLWRWSTLNWTRRPYVDVECEDELARPCWCLKRYRDELAKKRAAAENKKSEVNKSKEDIAAALEHIYTLSPECTLTRKRQRKDLNRDRGKKALQGHLHLHDRYKLINDKCATFRKANDTLKADNAKLNTTLKEGGAEMHRSRANFERQGGGE</sequence>
<feature type="coiled-coil region" evidence="1">
    <location>
        <begin position="78"/>
        <end position="105"/>
    </location>
</feature>
<dbReference type="EMBL" id="JAUESC010000387">
    <property type="protein sequence ID" value="KAK0574807.1"/>
    <property type="molecule type" value="Genomic_DNA"/>
</dbReference>
<reference evidence="3" key="1">
    <citation type="journal article" date="2022" name="Plant J.">
        <title>Strategies of tolerance reflected in two North American maple genomes.</title>
        <authorList>
            <person name="McEvoy S.L."/>
            <person name="Sezen U.U."/>
            <person name="Trouern-Trend A."/>
            <person name="McMahon S.M."/>
            <person name="Schaberg P.G."/>
            <person name="Yang J."/>
            <person name="Wegrzyn J.L."/>
            <person name="Swenson N.G."/>
        </authorList>
    </citation>
    <scope>NUCLEOTIDE SEQUENCE</scope>
    <source>
        <strain evidence="3">NS2018</strain>
    </source>
</reference>
<protein>
    <submittedName>
        <fullName evidence="3">Uncharacterized protein</fullName>
    </submittedName>
</protein>
<evidence type="ECO:0000256" key="1">
    <source>
        <dbReference type="SAM" id="Coils"/>
    </source>
</evidence>
<dbReference type="Proteomes" id="UP001168877">
    <property type="component" value="Unassembled WGS sequence"/>
</dbReference>
<gene>
    <name evidence="3" type="ORF">LWI29_029413</name>
</gene>
<name>A0AA39RJM1_ACESA</name>
<feature type="compositionally biased region" description="Basic and acidic residues" evidence="2">
    <location>
        <begin position="181"/>
        <end position="192"/>
    </location>
</feature>
<reference evidence="3" key="2">
    <citation type="submission" date="2023-06" db="EMBL/GenBank/DDBJ databases">
        <authorList>
            <person name="Swenson N.G."/>
            <person name="Wegrzyn J.L."/>
            <person name="Mcevoy S.L."/>
        </authorList>
    </citation>
    <scope>NUCLEOTIDE SEQUENCE</scope>
    <source>
        <strain evidence="3">NS2018</strain>
        <tissue evidence="3">Leaf</tissue>
    </source>
</reference>
<comment type="caution">
    <text evidence="3">The sequence shown here is derived from an EMBL/GenBank/DDBJ whole genome shotgun (WGS) entry which is preliminary data.</text>
</comment>
<evidence type="ECO:0000313" key="3">
    <source>
        <dbReference type="EMBL" id="KAK0574807.1"/>
    </source>
</evidence>
<keyword evidence="1" id="KW-0175">Coiled coil</keyword>
<proteinExistence type="predicted"/>
<keyword evidence="4" id="KW-1185">Reference proteome</keyword>
<feature type="region of interest" description="Disordered" evidence="2">
    <location>
        <begin position="180"/>
        <end position="199"/>
    </location>
</feature>
<organism evidence="3 4">
    <name type="scientific">Acer saccharum</name>
    <name type="common">Sugar maple</name>
    <dbReference type="NCBI Taxonomy" id="4024"/>
    <lineage>
        <taxon>Eukaryota</taxon>
        <taxon>Viridiplantae</taxon>
        <taxon>Streptophyta</taxon>
        <taxon>Embryophyta</taxon>
        <taxon>Tracheophyta</taxon>
        <taxon>Spermatophyta</taxon>
        <taxon>Magnoliopsida</taxon>
        <taxon>eudicotyledons</taxon>
        <taxon>Gunneridae</taxon>
        <taxon>Pentapetalae</taxon>
        <taxon>rosids</taxon>
        <taxon>malvids</taxon>
        <taxon>Sapindales</taxon>
        <taxon>Sapindaceae</taxon>
        <taxon>Hippocastanoideae</taxon>
        <taxon>Acereae</taxon>
        <taxon>Acer</taxon>
    </lineage>
</organism>
<evidence type="ECO:0000256" key="2">
    <source>
        <dbReference type="SAM" id="MobiDB-lite"/>
    </source>
</evidence>
<dbReference type="AlphaFoldDB" id="A0AA39RJM1"/>
<accession>A0AA39RJM1</accession>